<reference evidence="4" key="1">
    <citation type="journal article" date="2020" name="Nat. Ecol. Evol.">
        <title>Deeply conserved synteny resolves early events in vertebrate evolution.</title>
        <authorList>
            <person name="Simakov O."/>
            <person name="Marletaz F."/>
            <person name="Yue J.X."/>
            <person name="O'Connell B."/>
            <person name="Jenkins J."/>
            <person name="Brandt A."/>
            <person name="Calef R."/>
            <person name="Tung C.H."/>
            <person name="Huang T.K."/>
            <person name="Schmutz J."/>
            <person name="Satoh N."/>
            <person name="Yu J.K."/>
            <person name="Putnam N.H."/>
            <person name="Green R.E."/>
            <person name="Rokhsar D.S."/>
        </authorList>
    </citation>
    <scope>NUCLEOTIDE SEQUENCE [LARGE SCALE GENOMIC DNA]</scope>
    <source>
        <strain evidence="4">S238N-H82</strain>
    </source>
</reference>
<dbReference type="SMART" id="SM00255">
    <property type="entry name" value="TIR"/>
    <property type="match status" value="1"/>
</dbReference>
<name>A0A9J7HP98_BRAFL</name>
<evidence type="ECO:0000313" key="5">
    <source>
        <dbReference type="RefSeq" id="XP_035660887.1"/>
    </source>
</evidence>
<dbReference type="InterPro" id="IPR042342">
    <property type="entry name" value="TTC22"/>
</dbReference>
<reference evidence="5" key="2">
    <citation type="submission" date="2025-08" db="UniProtKB">
        <authorList>
            <consortium name="RefSeq"/>
        </authorList>
    </citation>
    <scope>IDENTIFICATION</scope>
    <source>
        <strain evidence="5">S238N-H82</strain>
        <tissue evidence="5">Testes</tissue>
    </source>
</reference>
<feature type="region of interest" description="Disordered" evidence="2">
    <location>
        <begin position="405"/>
        <end position="428"/>
    </location>
</feature>
<dbReference type="InterPro" id="IPR035897">
    <property type="entry name" value="Toll_tir_struct_dom_sf"/>
</dbReference>
<dbReference type="Gene3D" id="3.40.50.10140">
    <property type="entry name" value="Toll/interleukin-1 receptor homology (TIR) domain"/>
    <property type="match status" value="1"/>
</dbReference>
<dbReference type="RefSeq" id="XP_035660887.1">
    <property type="nucleotide sequence ID" value="XM_035804994.1"/>
</dbReference>
<dbReference type="PANTHER" id="PTHR16253">
    <property type="entry name" value="TETRATRICOPEPTIDE REPEAT PROTEIN 22"/>
    <property type="match status" value="1"/>
</dbReference>
<gene>
    <name evidence="5" type="primary">LOC118405491</name>
</gene>
<dbReference type="SUPFAM" id="SSF52200">
    <property type="entry name" value="Toll/Interleukin receptor TIR domain"/>
    <property type="match status" value="1"/>
</dbReference>
<evidence type="ECO:0000256" key="1">
    <source>
        <dbReference type="SAM" id="Coils"/>
    </source>
</evidence>
<dbReference type="KEGG" id="bfo:118405491"/>
<accession>A0A9J7HP98</accession>
<feature type="coiled-coil region" evidence="1">
    <location>
        <begin position="339"/>
        <end position="366"/>
    </location>
</feature>
<dbReference type="PANTHER" id="PTHR16253:SF0">
    <property type="entry name" value="TETRATRICOPEPTIDE REPEAT PROTEIN 22"/>
    <property type="match status" value="1"/>
</dbReference>
<dbReference type="AlphaFoldDB" id="A0A9J7HP98"/>
<keyword evidence="4" id="KW-1185">Reference proteome</keyword>
<protein>
    <submittedName>
        <fullName evidence="5">Uncharacterized protein LOC118405491</fullName>
    </submittedName>
</protein>
<dbReference type="OrthoDB" id="1081807at2759"/>
<dbReference type="InterPro" id="IPR000157">
    <property type="entry name" value="TIR_dom"/>
</dbReference>
<sequence>MNIPDNTPNTESRCLRAESGSKVVTVPLAVVSQTSAQGQAGDKEPKDKILERILELERELFTVDVFNDPVRYRKVRKLFKKHKALLKRALKGSVILLLTFLRQTDMDRFYHNHYRVGEGSLSQQLSHILISEHLQDKVKGAQLIVRLQVKHEDYLRVRGRLGQGLDRTTSVDNLLTLPPPNRQVDHSSLRALDLAVVGREDQSCAEGRDHNSTPKFRVRQMQAVVRTGREKAEGLARQLQELQIKQGLTQTAREETEATEYLLSKEVIRRTEQKEKAGKILEQKLEIQHLKETNNSMAATIVELTAENTRISNRLADIPKLCEEVRKWREKDKTSQKVLSEHEVEIQRLQETNKSMAATIEELLEGKHTLADGFSAAATSQDSRKSLLQRFMGLFSSREDRFETPADPAVGSVDDESGPLRLDGRITTGSIDDESGPRRLYGRTTIGSIEESPRYDVFISYSSKESPWVRDLQNDLKQNGYILCLCECDFGDVANAIHQSRKVILVISENFIKSGLCSFVLNLVRKRKRDLKQNCVVIKYDDCEIPRELAELTCLDWAKQTGKGTFWAKLHEALGPALALVEEID</sequence>
<evidence type="ECO:0000259" key="3">
    <source>
        <dbReference type="PROSITE" id="PS50104"/>
    </source>
</evidence>
<evidence type="ECO:0000256" key="2">
    <source>
        <dbReference type="SAM" id="MobiDB-lite"/>
    </source>
</evidence>
<organism evidence="4 5">
    <name type="scientific">Branchiostoma floridae</name>
    <name type="common">Florida lancelet</name>
    <name type="synonym">Amphioxus</name>
    <dbReference type="NCBI Taxonomy" id="7739"/>
    <lineage>
        <taxon>Eukaryota</taxon>
        <taxon>Metazoa</taxon>
        <taxon>Chordata</taxon>
        <taxon>Cephalochordata</taxon>
        <taxon>Leptocardii</taxon>
        <taxon>Amphioxiformes</taxon>
        <taxon>Branchiostomatidae</taxon>
        <taxon>Branchiostoma</taxon>
    </lineage>
</organism>
<dbReference type="GeneID" id="118405491"/>
<keyword evidence="1" id="KW-0175">Coiled coil</keyword>
<feature type="domain" description="TIR" evidence="3">
    <location>
        <begin position="453"/>
        <end position="574"/>
    </location>
</feature>
<dbReference type="Pfam" id="PF13676">
    <property type="entry name" value="TIR_2"/>
    <property type="match status" value="1"/>
</dbReference>
<dbReference type="GO" id="GO:0007165">
    <property type="term" value="P:signal transduction"/>
    <property type="evidence" value="ECO:0007669"/>
    <property type="project" value="InterPro"/>
</dbReference>
<dbReference type="PROSITE" id="PS50104">
    <property type="entry name" value="TIR"/>
    <property type="match status" value="1"/>
</dbReference>
<evidence type="ECO:0000313" key="4">
    <source>
        <dbReference type="Proteomes" id="UP000001554"/>
    </source>
</evidence>
<dbReference type="Proteomes" id="UP000001554">
    <property type="component" value="Chromosome 18"/>
</dbReference>
<proteinExistence type="predicted"/>